<accession>A0A9Q3BQK7</accession>
<dbReference type="AlphaFoldDB" id="A0A9Q3BQK7"/>
<proteinExistence type="predicted"/>
<reference evidence="1" key="1">
    <citation type="submission" date="2021-03" db="EMBL/GenBank/DDBJ databases">
        <title>Draft genome sequence of rust myrtle Austropuccinia psidii MF-1, a brazilian biotype.</title>
        <authorList>
            <person name="Quecine M.C."/>
            <person name="Pachon D.M.R."/>
            <person name="Bonatelli M.L."/>
            <person name="Correr F.H."/>
            <person name="Franceschini L.M."/>
            <person name="Leite T.F."/>
            <person name="Margarido G.R.A."/>
            <person name="Almeida C.A."/>
            <person name="Ferrarezi J.A."/>
            <person name="Labate C.A."/>
        </authorList>
    </citation>
    <scope>NUCLEOTIDE SEQUENCE</scope>
    <source>
        <strain evidence="1">MF-1</strain>
    </source>
</reference>
<comment type="caution">
    <text evidence="1">The sequence shown here is derived from an EMBL/GenBank/DDBJ whole genome shotgun (WGS) entry which is preliminary data.</text>
</comment>
<dbReference type="EMBL" id="AVOT02002158">
    <property type="protein sequence ID" value="MBW0469355.1"/>
    <property type="molecule type" value="Genomic_DNA"/>
</dbReference>
<name>A0A9Q3BQK7_9BASI</name>
<keyword evidence="2" id="KW-1185">Reference proteome</keyword>
<organism evidence="1 2">
    <name type="scientific">Austropuccinia psidii MF-1</name>
    <dbReference type="NCBI Taxonomy" id="1389203"/>
    <lineage>
        <taxon>Eukaryota</taxon>
        <taxon>Fungi</taxon>
        <taxon>Dikarya</taxon>
        <taxon>Basidiomycota</taxon>
        <taxon>Pucciniomycotina</taxon>
        <taxon>Pucciniomycetes</taxon>
        <taxon>Pucciniales</taxon>
        <taxon>Sphaerophragmiaceae</taxon>
        <taxon>Austropuccinia</taxon>
    </lineage>
</organism>
<protein>
    <submittedName>
        <fullName evidence="1">Uncharacterized protein</fullName>
    </submittedName>
</protein>
<gene>
    <name evidence="1" type="ORF">O181_009070</name>
</gene>
<dbReference type="Proteomes" id="UP000765509">
    <property type="component" value="Unassembled WGS sequence"/>
</dbReference>
<evidence type="ECO:0000313" key="2">
    <source>
        <dbReference type="Proteomes" id="UP000765509"/>
    </source>
</evidence>
<sequence length="223" mass="24600">MSFGEHPPFLAFLANSPPHQTPGQLHQFWAWGIFLPLNSLLPLQPYQGLLAHPLVLGNLGINGLFGPFTPPTTSMSHGPLDLLGLFWPNPRGPPGPISLAKSFKRPKNPRRAINGHRLQDTSNGLGKLPEATTLLTAGFPLNTTKTLILPIMDARMQEPVLGHTWYQIPLFTISSQPSTGDFLKSSLLHFTSFHQSFIKFQKGRLKSLKLEIKVGIHKTIQGP</sequence>
<evidence type="ECO:0000313" key="1">
    <source>
        <dbReference type="EMBL" id="MBW0469355.1"/>
    </source>
</evidence>